<evidence type="ECO:0000313" key="3">
    <source>
        <dbReference type="Proteomes" id="UP000191691"/>
    </source>
</evidence>
<accession>A0A1V6XQM6</accession>
<dbReference type="STRING" id="60175.A0A1V6XQM6"/>
<dbReference type="Proteomes" id="UP000191691">
    <property type="component" value="Unassembled WGS sequence"/>
</dbReference>
<comment type="caution">
    <text evidence="2">The sequence shown here is derived from an EMBL/GenBank/DDBJ whole genome shotgun (WGS) entry which is preliminary data.</text>
</comment>
<organism evidence="2 3">
    <name type="scientific">Penicillium nalgiovense</name>
    <dbReference type="NCBI Taxonomy" id="60175"/>
    <lineage>
        <taxon>Eukaryota</taxon>
        <taxon>Fungi</taxon>
        <taxon>Dikarya</taxon>
        <taxon>Ascomycota</taxon>
        <taxon>Pezizomycotina</taxon>
        <taxon>Eurotiomycetes</taxon>
        <taxon>Eurotiomycetidae</taxon>
        <taxon>Eurotiales</taxon>
        <taxon>Aspergillaceae</taxon>
        <taxon>Penicillium</taxon>
    </lineage>
</organism>
<protein>
    <submittedName>
        <fullName evidence="2">Uncharacterized protein</fullName>
    </submittedName>
</protein>
<evidence type="ECO:0000313" key="2">
    <source>
        <dbReference type="EMBL" id="OQE77415.1"/>
    </source>
</evidence>
<reference evidence="3" key="1">
    <citation type="journal article" date="2017" name="Nat. Microbiol.">
        <title>Global analysis of biosynthetic gene clusters reveals vast potential of secondary metabolite production in Penicillium species.</title>
        <authorList>
            <person name="Nielsen J.C."/>
            <person name="Grijseels S."/>
            <person name="Prigent S."/>
            <person name="Ji B."/>
            <person name="Dainat J."/>
            <person name="Nielsen K.F."/>
            <person name="Frisvad J.C."/>
            <person name="Workman M."/>
            <person name="Nielsen J."/>
        </authorList>
    </citation>
    <scope>NUCLEOTIDE SEQUENCE [LARGE SCALE GENOMIC DNA]</scope>
    <source>
        <strain evidence="3">IBT 13039</strain>
    </source>
</reference>
<gene>
    <name evidence="2" type="ORF">PENNAL_c0062G08183</name>
</gene>
<feature type="region of interest" description="Disordered" evidence="1">
    <location>
        <begin position="84"/>
        <end position="107"/>
    </location>
</feature>
<sequence>MGEKTAPALSSEYGRWEILKNQIDAARNHLRDVVGWEKYKSTFIKDLAWHQQEGFLYLGTFSLSADNDFSPFSDAEPDLDRLIIDDDDDDDDEDGKSPHSVLYMSPLSPPSSDLAHALKSISDEQIINMALLLYLQALLINIRGIGADWTPERRVLISDKSNPIMAIVEVKSSVRDINPNSEPIRTQEGAQMAAWICQHPPPPSQLTPGRTFTRLLVSQDRENIYLTFAKFNSSYVHYICDDILSPKLSAPLGKQPSTESKFLTMYEYGPFDTGKDNHMDSLGQILLAFSIREWDIREASRKPQTKR</sequence>
<dbReference type="AlphaFoldDB" id="A0A1V6XQM6"/>
<dbReference type="OMA" id="IREWDIR"/>
<evidence type="ECO:0000256" key="1">
    <source>
        <dbReference type="SAM" id="MobiDB-lite"/>
    </source>
</evidence>
<dbReference type="EMBL" id="MOOB01000062">
    <property type="protein sequence ID" value="OQE77415.1"/>
    <property type="molecule type" value="Genomic_DNA"/>
</dbReference>
<proteinExistence type="predicted"/>
<keyword evidence="3" id="KW-1185">Reference proteome</keyword>
<name>A0A1V6XQM6_PENNA</name>
<feature type="compositionally biased region" description="Acidic residues" evidence="1">
    <location>
        <begin position="85"/>
        <end position="94"/>
    </location>
</feature>